<protein>
    <recommendedName>
        <fullName evidence="3">Aspartic peptidase DDI1-type domain-containing protein</fullName>
    </recommendedName>
</protein>
<sequence length="263" mass="29513">MPSYAKFLKEILSNKRKLEDDETVALTEECSAILQRKLPPKLKDPGSFSIPCHIGESYSTKALCDLGASVSLMPLSIYEKLNMGDLKPTHISLQLADRTIKYPEGILENVPLKEDSNIPIILGRPFLATAGALIDVKGEKLTLRVGEEQLIFNINNSMKKHHSEADTYYDNPHVAAYTQHLEGSPPFISAPVFQLTQKEKAEFKQSSFKEEDAPKVELKQLPSHCMNFLALITLIQRIVNANLSTLEVDKLLRVLRKFRKVLG</sequence>
<dbReference type="PANTHER" id="PTHR33067">
    <property type="entry name" value="RNA-DIRECTED DNA POLYMERASE-RELATED"/>
    <property type="match status" value="1"/>
</dbReference>
<evidence type="ECO:0000313" key="2">
    <source>
        <dbReference type="Proteomes" id="UP001174677"/>
    </source>
</evidence>
<dbReference type="CDD" id="cd00303">
    <property type="entry name" value="retropepsin_like"/>
    <property type="match status" value="1"/>
</dbReference>
<evidence type="ECO:0000313" key="1">
    <source>
        <dbReference type="EMBL" id="KAJ9134878.1"/>
    </source>
</evidence>
<reference evidence="1 2" key="1">
    <citation type="journal article" date="2023" name="Plant Biotechnol. J.">
        <title>Chromosome-level wild Hevea brasiliensis genome provides new tools for genomic-assisted breeding and valuable loci to elevate rubber yield.</title>
        <authorList>
            <person name="Cheng H."/>
            <person name="Song X."/>
            <person name="Hu Y."/>
            <person name="Wu T."/>
            <person name="Yang Q."/>
            <person name="An Z."/>
            <person name="Feng S."/>
            <person name="Deng Z."/>
            <person name="Wu W."/>
            <person name="Zeng X."/>
            <person name="Tu M."/>
            <person name="Wang X."/>
            <person name="Huang H."/>
        </authorList>
    </citation>
    <scope>NUCLEOTIDE SEQUENCE [LARGE SCALE GENOMIC DNA]</scope>
    <source>
        <strain evidence="1">MT/VB/25A 57/8</strain>
    </source>
</reference>
<dbReference type="PANTHER" id="PTHR33067:SF31">
    <property type="entry name" value="RNA-DIRECTED DNA POLYMERASE"/>
    <property type="match status" value="1"/>
</dbReference>
<evidence type="ECO:0008006" key="3">
    <source>
        <dbReference type="Google" id="ProtNLM"/>
    </source>
</evidence>
<name>A0ABQ9KC97_HEVBR</name>
<accession>A0ABQ9KC97</accession>
<gene>
    <name evidence="1" type="ORF">P3X46_032123</name>
</gene>
<dbReference type="InterPro" id="IPR021109">
    <property type="entry name" value="Peptidase_aspartic_dom_sf"/>
</dbReference>
<organism evidence="1 2">
    <name type="scientific">Hevea brasiliensis</name>
    <name type="common">Para rubber tree</name>
    <name type="synonym">Siphonia brasiliensis</name>
    <dbReference type="NCBI Taxonomy" id="3981"/>
    <lineage>
        <taxon>Eukaryota</taxon>
        <taxon>Viridiplantae</taxon>
        <taxon>Streptophyta</taxon>
        <taxon>Embryophyta</taxon>
        <taxon>Tracheophyta</taxon>
        <taxon>Spermatophyta</taxon>
        <taxon>Magnoliopsida</taxon>
        <taxon>eudicotyledons</taxon>
        <taxon>Gunneridae</taxon>
        <taxon>Pentapetalae</taxon>
        <taxon>rosids</taxon>
        <taxon>fabids</taxon>
        <taxon>Malpighiales</taxon>
        <taxon>Euphorbiaceae</taxon>
        <taxon>Crotonoideae</taxon>
        <taxon>Micrandreae</taxon>
        <taxon>Hevea</taxon>
    </lineage>
</organism>
<comment type="caution">
    <text evidence="1">The sequence shown here is derived from an EMBL/GenBank/DDBJ whole genome shotgun (WGS) entry which is preliminary data.</text>
</comment>
<dbReference type="EMBL" id="JARPOI010000018">
    <property type="protein sequence ID" value="KAJ9134878.1"/>
    <property type="molecule type" value="Genomic_DNA"/>
</dbReference>
<dbReference type="Gene3D" id="2.40.70.10">
    <property type="entry name" value="Acid Proteases"/>
    <property type="match status" value="1"/>
</dbReference>
<proteinExistence type="predicted"/>
<keyword evidence="2" id="KW-1185">Reference proteome</keyword>
<dbReference type="Proteomes" id="UP001174677">
    <property type="component" value="Chromosome 18"/>
</dbReference>